<comment type="caution">
    <text evidence="1">The sequence shown here is derived from an EMBL/GenBank/DDBJ whole genome shotgun (WGS) entry which is preliminary data.</text>
</comment>
<keyword evidence="2" id="KW-1185">Reference proteome</keyword>
<dbReference type="AlphaFoldDB" id="A0AAD5RDL2"/>
<sequence length="66" mass="7638">MEECLEDPPRSGRSLKLDERELQATLDAEQSPCTSTTKFSVDRKAVRSHLQRLDFIHRSHVKIRTS</sequence>
<proteinExistence type="predicted"/>
<dbReference type="EMBL" id="JAHQIW010007195">
    <property type="protein sequence ID" value="KAJ1372824.1"/>
    <property type="molecule type" value="Genomic_DNA"/>
</dbReference>
<accession>A0AAD5RDL2</accession>
<dbReference type="Proteomes" id="UP001196413">
    <property type="component" value="Unassembled WGS sequence"/>
</dbReference>
<evidence type="ECO:0000313" key="1">
    <source>
        <dbReference type="EMBL" id="KAJ1372824.1"/>
    </source>
</evidence>
<name>A0AAD5RDL2_PARTN</name>
<organism evidence="1 2">
    <name type="scientific">Parelaphostrongylus tenuis</name>
    <name type="common">Meningeal worm</name>
    <dbReference type="NCBI Taxonomy" id="148309"/>
    <lineage>
        <taxon>Eukaryota</taxon>
        <taxon>Metazoa</taxon>
        <taxon>Ecdysozoa</taxon>
        <taxon>Nematoda</taxon>
        <taxon>Chromadorea</taxon>
        <taxon>Rhabditida</taxon>
        <taxon>Rhabditina</taxon>
        <taxon>Rhabditomorpha</taxon>
        <taxon>Strongyloidea</taxon>
        <taxon>Metastrongylidae</taxon>
        <taxon>Parelaphostrongylus</taxon>
    </lineage>
</organism>
<reference evidence="1" key="1">
    <citation type="submission" date="2021-06" db="EMBL/GenBank/DDBJ databases">
        <title>Parelaphostrongylus tenuis whole genome reference sequence.</title>
        <authorList>
            <person name="Garwood T.J."/>
            <person name="Larsen P.A."/>
            <person name="Fountain-Jones N.M."/>
            <person name="Garbe J.R."/>
            <person name="Macchietto M.G."/>
            <person name="Kania S.A."/>
            <person name="Gerhold R.W."/>
            <person name="Richards J.E."/>
            <person name="Wolf T.M."/>
        </authorList>
    </citation>
    <scope>NUCLEOTIDE SEQUENCE</scope>
    <source>
        <strain evidence="1">MNPRO001-30</strain>
        <tissue evidence="1">Meninges</tissue>
    </source>
</reference>
<gene>
    <name evidence="1" type="ORF">KIN20_035106</name>
</gene>
<protein>
    <submittedName>
        <fullName evidence="1">Uncharacterized protein</fullName>
    </submittedName>
</protein>
<evidence type="ECO:0000313" key="2">
    <source>
        <dbReference type="Proteomes" id="UP001196413"/>
    </source>
</evidence>